<organism evidence="2 3">
    <name type="scientific">Syncephalastrum racemosum</name>
    <name type="common">Filamentous fungus</name>
    <dbReference type="NCBI Taxonomy" id="13706"/>
    <lineage>
        <taxon>Eukaryota</taxon>
        <taxon>Fungi</taxon>
        <taxon>Fungi incertae sedis</taxon>
        <taxon>Mucoromycota</taxon>
        <taxon>Mucoromycotina</taxon>
        <taxon>Mucoromycetes</taxon>
        <taxon>Mucorales</taxon>
        <taxon>Syncephalastraceae</taxon>
        <taxon>Syncephalastrum</taxon>
    </lineage>
</organism>
<dbReference type="OrthoDB" id="2262177at2759"/>
<keyword evidence="1" id="KW-1133">Transmembrane helix</keyword>
<evidence type="ECO:0000313" key="3">
    <source>
        <dbReference type="Proteomes" id="UP000242180"/>
    </source>
</evidence>
<feature type="transmembrane region" description="Helical" evidence="1">
    <location>
        <begin position="22"/>
        <end position="43"/>
    </location>
</feature>
<sequence length="112" mass="12364">MLKNYADQKNISPWFPTSYVPYILYFVGPGVSTLSAIALNIVSFSSVKSIRGDRAISVLNLALMIAVIVYNTLKSGVIPWTDGKESTSADINEGFATYCPTYSDKLTFYRCC</sequence>
<dbReference type="Proteomes" id="UP000242180">
    <property type="component" value="Unassembled WGS sequence"/>
</dbReference>
<accession>A0A1X2HLY4</accession>
<keyword evidence="3" id="KW-1185">Reference proteome</keyword>
<keyword evidence="1" id="KW-0472">Membrane</keyword>
<protein>
    <submittedName>
        <fullName evidence="2">Uncharacterized protein</fullName>
    </submittedName>
</protein>
<reference evidence="2 3" key="1">
    <citation type="submission" date="2016-07" db="EMBL/GenBank/DDBJ databases">
        <title>Pervasive Adenine N6-methylation of Active Genes in Fungi.</title>
        <authorList>
            <consortium name="DOE Joint Genome Institute"/>
            <person name="Mondo S.J."/>
            <person name="Dannebaum R.O."/>
            <person name="Kuo R.C."/>
            <person name="Labutti K."/>
            <person name="Haridas S."/>
            <person name="Kuo A."/>
            <person name="Salamov A."/>
            <person name="Ahrendt S.R."/>
            <person name="Lipzen A."/>
            <person name="Sullivan W."/>
            <person name="Andreopoulos W.B."/>
            <person name="Clum A."/>
            <person name="Lindquist E."/>
            <person name="Daum C."/>
            <person name="Ramamoorthy G.K."/>
            <person name="Gryganskyi A."/>
            <person name="Culley D."/>
            <person name="Magnuson J.K."/>
            <person name="James T.Y."/>
            <person name="O'Malley M.A."/>
            <person name="Stajich J.E."/>
            <person name="Spatafora J.W."/>
            <person name="Visel A."/>
            <person name="Grigoriev I.V."/>
        </authorList>
    </citation>
    <scope>NUCLEOTIDE SEQUENCE [LARGE SCALE GENOMIC DNA]</scope>
    <source>
        <strain evidence="2 3">NRRL 2496</strain>
    </source>
</reference>
<dbReference type="InParanoid" id="A0A1X2HLY4"/>
<dbReference type="EMBL" id="MCGN01000002">
    <property type="protein sequence ID" value="ORZ00403.1"/>
    <property type="molecule type" value="Genomic_DNA"/>
</dbReference>
<gene>
    <name evidence="2" type="ORF">BCR43DRAFT_485154</name>
</gene>
<dbReference type="AlphaFoldDB" id="A0A1X2HLY4"/>
<feature type="non-terminal residue" evidence="2">
    <location>
        <position position="112"/>
    </location>
</feature>
<proteinExistence type="predicted"/>
<name>A0A1X2HLY4_SYNRA</name>
<evidence type="ECO:0000313" key="2">
    <source>
        <dbReference type="EMBL" id="ORZ00403.1"/>
    </source>
</evidence>
<feature type="transmembrane region" description="Helical" evidence="1">
    <location>
        <begin position="55"/>
        <end position="73"/>
    </location>
</feature>
<evidence type="ECO:0000256" key="1">
    <source>
        <dbReference type="SAM" id="Phobius"/>
    </source>
</evidence>
<keyword evidence="1" id="KW-0812">Transmembrane</keyword>
<comment type="caution">
    <text evidence="2">The sequence shown here is derived from an EMBL/GenBank/DDBJ whole genome shotgun (WGS) entry which is preliminary data.</text>
</comment>